<dbReference type="SUPFAM" id="SSF75217">
    <property type="entry name" value="alpha/beta knot"/>
    <property type="match status" value="1"/>
</dbReference>
<evidence type="ECO:0000313" key="6">
    <source>
        <dbReference type="EMBL" id="QSX07508.1"/>
    </source>
</evidence>
<keyword evidence="2" id="KW-0489">Methyltransferase</keyword>
<reference evidence="6" key="1">
    <citation type="submission" date="2021-03" db="EMBL/GenBank/DDBJ databases">
        <title>Alkalibacter marinus sp. nov., isolated from tidal flat sediment.</title>
        <authorList>
            <person name="Namirimu T."/>
            <person name="Yang J.-A."/>
            <person name="Yang S.-H."/>
            <person name="Kim Y.-J."/>
            <person name="Kwon K.K."/>
        </authorList>
    </citation>
    <scope>NUCLEOTIDE SEQUENCE</scope>
    <source>
        <strain evidence="6">ES005</strain>
    </source>
</reference>
<evidence type="ECO:0000256" key="1">
    <source>
        <dbReference type="ARBA" id="ARBA00007228"/>
    </source>
</evidence>
<dbReference type="FunFam" id="3.40.1280.10:FF:000008">
    <property type="entry name" value="Group 3 RNA methyltransferase TrmH"/>
    <property type="match status" value="1"/>
</dbReference>
<dbReference type="InterPro" id="IPR029064">
    <property type="entry name" value="Ribosomal_eL30-like_sf"/>
</dbReference>
<dbReference type="Gene3D" id="3.30.1330.30">
    <property type="match status" value="1"/>
</dbReference>
<dbReference type="GO" id="GO:0003723">
    <property type="term" value="F:RNA binding"/>
    <property type="evidence" value="ECO:0007669"/>
    <property type="project" value="InterPro"/>
</dbReference>
<organism evidence="6 7">
    <name type="scientific">Alkalibacter rhizosphaerae</name>
    <dbReference type="NCBI Taxonomy" id="2815577"/>
    <lineage>
        <taxon>Bacteria</taxon>
        <taxon>Bacillati</taxon>
        <taxon>Bacillota</taxon>
        <taxon>Clostridia</taxon>
        <taxon>Eubacteriales</taxon>
        <taxon>Eubacteriaceae</taxon>
        <taxon>Alkalibacter</taxon>
    </lineage>
</organism>
<feature type="domain" description="RNA 2-O ribose methyltransferase substrate binding" evidence="5">
    <location>
        <begin position="43"/>
        <end position="118"/>
    </location>
</feature>
<dbReference type="KEGG" id="alka:J0B03_06590"/>
<dbReference type="EMBL" id="CP071444">
    <property type="protein sequence ID" value="QSX07508.1"/>
    <property type="molecule type" value="Genomic_DNA"/>
</dbReference>
<dbReference type="InterPro" id="IPR029026">
    <property type="entry name" value="tRNA_m1G_MTases_N"/>
</dbReference>
<dbReference type="SMART" id="SM00967">
    <property type="entry name" value="SpoU_sub_bind"/>
    <property type="match status" value="1"/>
</dbReference>
<dbReference type="Proteomes" id="UP000663499">
    <property type="component" value="Chromosome"/>
</dbReference>
<keyword evidence="7" id="KW-1185">Reference proteome</keyword>
<proteinExistence type="inferred from homology"/>
<evidence type="ECO:0000313" key="7">
    <source>
        <dbReference type="Proteomes" id="UP000663499"/>
    </source>
</evidence>
<keyword evidence="3" id="KW-0808">Transferase</keyword>
<dbReference type="GO" id="GO:0008173">
    <property type="term" value="F:RNA methyltransferase activity"/>
    <property type="evidence" value="ECO:0007669"/>
    <property type="project" value="InterPro"/>
</dbReference>
<dbReference type="PANTHER" id="PTHR46429">
    <property type="entry name" value="23S RRNA (GUANOSINE-2'-O-)-METHYLTRANSFERASE RLMB"/>
    <property type="match status" value="1"/>
</dbReference>
<evidence type="ECO:0000256" key="2">
    <source>
        <dbReference type="ARBA" id="ARBA00022603"/>
    </source>
</evidence>
<dbReference type="InterPro" id="IPR001537">
    <property type="entry name" value="SpoU_MeTrfase"/>
</dbReference>
<dbReference type="Pfam" id="PF08032">
    <property type="entry name" value="SpoU_sub_bind"/>
    <property type="match status" value="1"/>
</dbReference>
<dbReference type="SUPFAM" id="SSF55315">
    <property type="entry name" value="L30e-like"/>
    <property type="match status" value="1"/>
</dbReference>
<dbReference type="AlphaFoldDB" id="A0A975AH05"/>
<evidence type="ECO:0000259" key="5">
    <source>
        <dbReference type="SMART" id="SM00967"/>
    </source>
</evidence>
<evidence type="ECO:0000256" key="4">
    <source>
        <dbReference type="SAM" id="MobiDB-lite"/>
    </source>
</evidence>
<dbReference type="CDD" id="cd18103">
    <property type="entry name" value="SpoU-like_RlmB"/>
    <property type="match status" value="1"/>
</dbReference>
<name>A0A975AH05_9FIRM</name>
<dbReference type="GO" id="GO:0006396">
    <property type="term" value="P:RNA processing"/>
    <property type="evidence" value="ECO:0007669"/>
    <property type="project" value="InterPro"/>
</dbReference>
<dbReference type="InterPro" id="IPR029028">
    <property type="entry name" value="Alpha/beta_knot_MTases"/>
</dbReference>
<gene>
    <name evidence="6" type="primary">rlmB</name>
    <name evidence="6" type="ORF">J0B03_06590</name>
</gene>
<evidence type="ECO:0000256" key="3">
    <source>
        <dbReference type="ARBA" id="ARBA00022679"/>
    </source>
</evidence>
<feature type="compositionally biased region" description="Basic and acidic residues" evidence="4">
    <location>
        <begin position="1"/>
        <end position="45"/>
    </location>
</feature>
<comment type="similarity">
    <text evidence="1">Belongs to the class IV-like SAM-binding methyltransferase superfamily. RNA methyltransferase TrmH family.</text>
</comment>
<protein>
    <submittedName>
        <fullName evidence="6">23S rRNA (Guanosine(2251)-2'-O)-methyltransferase RlmB</fullName>
    </submittedName>
</protein>
<dbReference type="InterPro" id="IPR013123">
    <property type="entry name" value="SpoU_subst-bd"/>
</dbReference>
<dbReference type="InterPro" id="IPR004441">
    <property type="entry name" value="rRNA_MeTrfase_TrmH"/>
</dbReference>
<dbReference type="GO" id="GO:0005829">
    <property type="term" value="C:cytosol"/>
    <property type="evidence" value="ECO:0007669"/>
    <property type="project" value="TreeGrafter"/>
</dbReference>
<dbReference type="Pfam" id="PF00588">
    <property type="entry name" value="SpoU_methylase"/>
    <property type="match status" value="1"/>
</dbReference>
<feature type="region of interest" description="Disordered" evidence="4">
    <location>
        <begin position="1"/>
        <end position="48"/>
    </location>
</feature>
<dbReference type="RefSeq" id="WP_207298850.1">
    <property type="nucleotide sequence ID" value="NZ_CP071444.1"/>
</dbReference>
<dbReference type="NCBIfam" id="TIGR00186">
    <property type="entry name" value="rRNA_methyl_3"/>
    <property type="match status" value="1"/>
</dbReference>
<dbReference type="Gene3D" id="3.40.1280.10">
    <property type="match status" value="1"/>
</dbReference>
<dbReference type="GO" id="GO:0032259">
    <property type="term" value="P:methylation"/>
    <property type="evidence" value="ECO:0007669"/>
    <property type="project" value="UniProtKB-KW"/>
</dbReference>
<dbReference type="PANTHER" id="PTHR46429:SF1">
    <property type="entry name" value="23S RRNA (GUANOSINE-2'-O-)-METHYLTRANSFERASE RLMB"/>
    <property type="match status" value="1"/>
</dbReference>
<accession>A0A975AH05</accession>
<sequence length="284" mass="31317">MKAKRNDKNAKEQGKDLRRGKDKSTDLPEKTDKPERPPRDVRQIEGKNPVLEALRSDVTIEKIMVAKGRRETGNTEIFDLAKERNIKIQMVDRKKLDYSTKTGNHQGIIAVATNFSYYEPEQMIQKAKDLGEDPFIVVLDQLTDPHNFGAIIRSADACGVHGIIITKNRSVDLTPIAVKASAGAAEHMMIGKVTNLAQTLQDLKEKGFWIGGADMSGEAYYNTNLKGPLAIVIGSEGKGIGRLVKENCDFTISIPMYGNMESLNASVAAGVLFCEAARQRKGER</sequence>